<dbReference type="eggNOG" id="ENOG502QXG4">
    <property type="taxonomic scope" value="Eukaryota"/>
</dbReference>
<dbReference type="EMBL" id="ACOU01000002">
    <property type="protein sequence ID" value="EKX73795.1"/>
    <property type="molecule type" value="Genomic_DNA"/>
</dbReference>
<keyword evidence="1" id="KW-0472">Membrane</keyword>
<dbReference type="Proteomes" id="UP000031512">
    <property type="component" value="Unassembled WGS sequence"/>
</dbReference>
<organism evidence="2 3">
    <name type="scientific">Theileria equi strain WA</name>
    <dbReference type="NCBI Taxonomy" id="1537102"/>
    <lineage>
        <taxon>Eukaryota</taxon>
        <taxon>Sar</taxon>
        <taxon>Alveolata</taxon>
        <taxon>Apicomplexa</taxon>
        <taxon>Aconoidasida</taxon>
        <taxon>Piroplasmida</taxon>
        <taxon>Theileriidae</taxon>
        <taxon>Theileria</taxon>
    </lineage>
</organism>
<protein>
    <submittedName>
        <fullName evidence="2">Uncharacterized protein</fullName>
    </submittedName>
</protein>
<gene>
    <name evidence="2" type="ORF">BEWA_038320</name>
</gene>
<evidence type="ECO:0000313" key="3">
    <source>
        <dbReference type="Proteomes" id="UP000031512"/>
    </source>
</evidence>
<keyword evidence="1" id="KW-0812">Transmembrane</keyword>
<dbReference type="KEGG" id="beq:BEWA_038320"/>
<dbReference type="AlphaFoldDB" id="L1LEZ0"/>
<name>L1LEZ0_THEEQ</name>
<dbReference type="GeneID" id="15803159"/>
<sequence length="632" mass="73440">MNNLKSLRIINEKGATIVYKPELSRFFYTYTVSVYPNFSRNFQIEAQCEYGKSKIGGIDNIKSAISPNKDQQKIVIICPNYLKDIASTVYTINFIHSADLRIPYPKLEIPVYGGFNLELKREDVDADRIISGGNIPRFAAIKVLFDQNYRYLIPYSFFHHDYPSTKEDYYEIKKGTLTPVIDFKKGLTLYGISEKGIIKFSISEQGSNKWMFVELYNLLIRIFVKISKFNLLTTYGIQLFAEYKFGIIFDSMPIIGHYLSYLSETICSSEYTASHAIKRVCNDSLFWPIYMLDEDSKNLFSISDVMIHLSILLLIKAVNKKDDPGAKGKQIWISRKKCMAACAADIFIFSWSANTISLFYALFMKDYTVTSLHVRFVNEAKNKRRWIGSYIRCKNFIIPFLLVLILAGNILLIHYSVNSLFNIAKRILNQEIVWLWNNEDDKVLPESRLNEDMWSFKFLKRDKGGGFWMERRPKLLSTEFLPTKTSSMFCFLKREYAIISANLYDFDIFEQEIPKHNNRYNGRYSSYNSHLNVLEVSSGIENIAKGHIGQDTQIDEHAEIFGNTKLSLEKNKIEITKEQIEYTIGYIESKYMTYFLTPRLLSKLCESGYDISRNEMHTESHIIIKANQLLVF</sequence>
<keyword evidence="1" id="KW-1133">Transmembrane helix</keyword>
<feature type="transmembrane region" description="Helical" evidence="1">
    <location>
        <begin position="339"/>
        <end position="363"/>
    </location>
</feature>
<comment type="caution">
    <text evidence="2">The sequence shown here is derived from an EMBL/GenBank/DDBJ whole genome shotgun (WGS) entry which is preliminary data.</text>
</comment>
<dbReference type="RefSeq" id="XP_004833247.1">
    <property type="nucleotide sequence ID" value="XM_004833190.1"/>
</dbReference>
<feature type="transmembrane region" description="Helical" evidence="1">
    <location>
        <begin position="396"/>
        <end position="417"/>
    </location>
</feature>
<dbReference type="VEuPathDB" id="PiroplasmaDB:BEWA_038320"/>
<keyword evidence="3" id="KW-1185">Reference proteome</keyword>
<reference evidence="2 3" key="1">
    <citation type="journal article" date="2012" name="BMC Genomics">
        <title>Comparative genomic analysis and phylogenetic position of Theileria equi.</title>
        <authorList>
            <person name="Kappmeyer L.S."/>
            <person name="Thiagarajan M."/>
            <person name="Herndon D.R."/>
            <person name="Ramsay J.D."/>
            <person name="Caler E."/>
            <person name="Djikeng A."/>
            <person name="Gillespie J.J."/>
            <person name="Lau A.O."/>
            <person name="Roalson E.H."/>
            <person name="Silva J.C."/>
            <person name="Silva M.G."/>
            <person name="Suarez C.E."/>
            <person name="Ueti M.W."/>
            <person name="Nene V.M."/>
            <person name="Mealey R.H."/>
            <person name="Knowles D.P."/>
            <person name="Brayton K.A."/>
        </authorList>
    </citation>
    <scope>NUCLEOTIDE SEQUENCE [LARGE SCALE GENOMIC DNA]</scope>
    <source>
        <strain evidence="2 3">WA</strain>
    </source>
</reference>
<evidence type="ECO:0000313" key="2">
    <source>
        <dbReference type="EMBL" id="EKX73795.1"/>
    </source>
</evidence>
<evidence type="ECO:0000256" key="1">
    <source>
        <dbReference type="SAM" id="Phobius"/>
    </source>
</evidence>
<proteinExistence type="predicted"/>
<accession>L1LEZ0</accession>